<comment type="catalytic activity">
    <reaction evidence="19">
        <text>N(6),N(6),N(6)-trimethyl-L-lysine + 2-oxoglutarate + O2 = (3S)-3-hydroxy-N(6),N(6),N(6)-trimethyl-L-lysine + succinate + CO2</text>
        <dbReference type="Rhea" id="RHEA:14181"/>
        <dbReference type="ChEBI" id="CHEBI:15379"/>
        <dbReference type="ChEBI" id="CHEBI:16526"/>
        <dbReference type="ChEBI" id="CHEBI:16810"/>
        <dbReference type="ChEBI" id="CHEBI:30031"/>
        <dbReference type="ChEBI" id="CHEBI:58100"/>
        <dbReference type="ChEBI" id="CHEBI:141499"/>
        <dbReference type="EC" id="1.14.11.8"/>
    </reaction>
</comment>
<dbReference type="Pfam" id="PF05485">
    <property type="entry name" value="THAP"/>
    <property type="match status" value="1"/>
</dbReference>
<dbReference type="EC" id="1.14.11.8" evidence="5"/>
<dbReference type="Gene3D" id="6.20.210.20">
    <property type="entry name" value="THAP domain"/>
    <property type="match status" value="1"/>
</dbReference>
<dbReference type="FunFam" id="3.60.130.10:FF:000020">
    <property type="entry name" value="GG15479"/>
    <property type="match status" value="1"/>
</dbReference>
<comment type="similarity">
    <text evidence="4">Belongs to the gamma-BBH/TMLD family.</text>
</comment>
<evidence type="ECO:0000256" key="12">
    <source>
        <dbReference type="ARBA" id="ARBA00023002"/>
    </source>
</evidence>
<dbReference type="InterPro" id="IPR038492">
    <property type="entry name" value="GBBH-like_N_sf"/>
</dbReference>
<feature type="compositionally biased region" description="Polar residues" evidence="21">
    <location>
        <begin position="303"/>
        <end position="319"/>
    </location>
</feature>
<dbReference type="Proteomes" id="UP000030765">
    <property type="component" value="Unassembled WGS sequence"/>
</dbReference>
<comment type="pathway">
    <text evidence="3">Amine and polyamine biosynthesis; carnitine biosynthesis.</text>
</comment>
<evidence type="ECO:0000313" key="23">
    <source>
        <dbReference type="EMBL" id="KFB36062.1"/>
    </source>
</evidence>
<comment type="cofactor">
    <cofactor evidence="1">
        <name>Fe(2+)</name>
        <dbReference type="ChEBI" id="CHEBI:29033"/>
    </cofactor>
</comment>
<dbReference type="SMART" id="SM00980">
    <property type="entry name" value="THAP"/>
    <property type="match status" value="1"/>
</dbReference>
<accession>A0A084VDL8</accession>
<dbReference type="Pfam" id="PF06155">
    <property type="entry name" value="GBBH-like_N"/>
    <property type="match status" value="1"/>
</dbReference>
<dbReference type="InterPro" id="IPR006612">
    <property type="entry name" value="THAP_Znf"/>
</dbReference>
<proteinExistence type="inferred from homology"/>
<feature type="domain" description="THAP-type" evidence="22">
    <location>
        <begin position="1"/>
        <end position="83"/>
    </location>
</feature>
<dbReference type="SUPFAM" id="SSF51197">
    <property type="entry name" value="Clavaminate synthase-like"/>
    <property type="match status" value="1"/>
</dbReference>
<evidence type="ECO:0000256" key="21">
    <source>
        <dbReference type="SAM" id="MobiDB-lite"/>
    </source>
</evidence>
<dbReference type="InterPro" id="IPR050411">
    <property type="entry name" value="AlphaKG_dependent_hydroxylases"/>
</dbReference>
<evidence type="ECO:0000256" key="14">
    <source>
        <dbReference type="ARBA" id="ARBA00023125"/>
    </source>
</evidence>
<dbReference type="InterPro" id="IPR042098">
    <property type="entry name" value="TauD-like_sf"/>
</dbReference>
<evidence type="ECO:0000256" key="7">
    <source>
        <dbReference type="ARBA" id="ARBA00022723"/>
    </source>
</evidence>
<evidence type="ECO:0000256" key="13">
    <source>
        <dbReference type="ARBA" id="ARBA00023004"/>
    </source>
</evidence>
<dbReference type="EMBL" id="ATLV01011630">
    <property type="status" value="NOT_ANNOTATED_CDS"/>
    <property type="molecule type" value="Genomic_DNA"/>
</dbReference>
<evidence type="ECO:0000256" key="10">
    <source>
        <dbReference type="ARBA" id="ARBA00022873"/>
    </source>
</evidence>
<dbReference type="OrthoDB" id="408743at2759"/>
<evidence type="ECO:0000256" key="1">
    <source>
        <dbReference type="ARBA" id="ARBA00001954"/>
    </source>
</evidence>
<keyword evidence="10" id="KW-0124">Carnitine biosynthesis</keyword>
<evidence type="ECO:0000313" key="24">
    <source>
        <dbReference type="EnsemblMetazoa" id="ASIC003091-PA"/>
    </source>
</evidence>
<evidence type="ECO:0000256" key="9">
    <source>
        <dbReference type="ARBA" id="ARBA00022833"/>
    </source>
</evidence>
<evidence type="ECO:0000256" key="16">
    <source>
        <dbReference type="ARBA" id="ARBA00031778"/>
    </source>
</evidence>
<evidence type="ECO:0000256" key="3">
    <source>
        <dbReference type="ARBA" id="ARBA00005022"/>
    </source>
</evidence>
<evidence type="ECO:0000256" key="11">
    <source>
        <dbReference type="ARBA" id="ARBA00022964"/>
    </source>
</evidence>
<dbReference type="OMA" id="RMAYRGK"/>
<dbReference type="Pfam" id="PF02668">
    <property type="entry name" value="TauD"/>
    <property type="match status" value="1"/>
</dbReference>
<protein>
    <recommendedName>
        <fullName evidence="6">Trimethyllysine dioxygenase, mitochondrial</fullName>
        <ecNumber evidence="5">1.14.11.8</ecNumber>
    </recommendedName>
    <alternativeName>
        <fullName evidence="16">Epsilon-trimethyllysine 2-oxoglutarate dioxygenase</fullName>
    </alternativeName>
    <alternativeName>
        <fullName evidence="15">TML hydroxylase</fullName>
    </alternativeName>
    <alternativeName>
        <fullName evidence="17">TML-alpha-ketoglutarate dioxygenase</fullName>
    </alternativeName>
</protein>
<dbReference type="VEuPathDB" id="VectorBase:ASIC003091"/>
<dbReference type="PANTHER" id="PTHR10696:SF51">
    <property type="entry name" value="TRIMETHYLLYSINE DIOXYGENASE, MITOCHONDRIAL"/>
    <property type="match status" value="1"/>
</dbReference>
<dbReference type="GO" id="GO:0050353">
    <property type="term" value="F:trimethyllysine dioxygenase activity"/>
    <property type="evidence" value="ECO:0007669"/>
    <property type="project" value="UniProtKB-EC"/>
</dbReference>
<evidence type="ECO:0000256" key="8">
    <source>
        <dbReference type="ARBA" id="ARBA00022771"/>
    </source>
</evidence>
<comment type="cofactor">
    <cofactor evidence="2">
        <name>L-ascorbate</name>
        <dbReference type="ChEBI" id="CHEBI:38290"/>
    </cofactor>
</comment>
<dbReference type="SUPFAM" id="SSF57716">
    <property type="entry name" value="Glucocorticoid receptor-like (DNA-binding domain)"/>
    <property type="match status" value="1"/>
</dbReference>
<gene>
    <name evidence="23" type="ORF">ZHAS_00003091</name>
</gene>
<keyword evidence="8 20" id="KW-0863">Zinc-finger</keyword>
<feature type="region of interest" description="Disordered" evidence="21">
    <location>
        <begin position="303"/>
        <end position="338"/>
    </location>
</feature>
<dbReference type="GO" id="GO:0003677">
    <property type="term" value="F:DNA binding"/>
    <property type="evidence" value="ECO:0007669"/>
    <property type="project" value="UniProtKB-UniRule"/>
</dbReference>
<evidence type="ECO:0000256" key="4">
    <source>
        <dbReference type="ARBA" id="ARBA00008654"/>
    </source>
</evidence>
<dbReference type="GO" id="GO:0005739">
    <property type="term" value="C:mitochondrion"/>
    <property type="evidence" value="ECO:0007669"/>
    <property type="project" value="TreeGrafter"/>
</dbReference>
<reference evidence="24" key="2">
    <citation type="submission" date="2020-05" db="UniProtKB">
        <authorList>
            <consortium name="EnsemblMetazoa"/>
        </authorList>
    </citation>
    <scope>IDENTIFICATION</scope>
</reference>
<evidence type="ECO:0000256" key="15">
    <source>
        <dbReference type="ARBA" id="ARBA00030363"/>
    </source>
</evidence>
<name>A0A084VDL8_ANOSI</name>
<dbReference type="GO" id="GO:0005506">
    <property type="term" value="F:iron ion binding"/>
    <property type="evidence" value="ECO:0007669"/>
    <property type="project" value="InterPro"/>
</dbReference>
<evidence type="ECO:0000313" key="25">
    <source>
        <dbReference type="Proteomes" id="UP000030765"/>
    </source>
</evidence>
<dbReference type="EnsemblMetazoa" id="ASIC003091-RA">
    <property type="protein sequence ID" value="ASIC003091-PA"/>
    <property type="gene ID" value="ASIC003091"/>
</dbReference>
<evidence type="ECO:0000256" key="6">
    <source>
        <dbReference type="ARBA" id="ARBA00016835"/>
    </source>
</evidence>
<dbReference type="PANTHER" id="PTHR10696">
    <property type="entry name" value="GAMMA-BUTYROBETAINE HYDROXYLASE-RELATED"/>
    <property type="match status" value="1"/>
</dbReference>
<dbReference type="PROSITE" id="PS50950">
    <property type="entry name" value="ZF_THAP"/>
    <property type="match status" value="1"/>
</dbReference>
<comment type="function">
    <text evidence="18">Converts trimethyllysine (TML) into hydroxytrimethyllysine (HTML).</text>
</comment>
<dbReference type="InterPro" id="IPR038441">
    <property type="entry name" value="THAP_Znf_sf"/>
</dbReference>
<dbReference type="InterPro" id="IPR003819">
    <property type="entry name" value="TauD/TfdA-like"/>
</dbReference>
<feature type="region of interest" description="Disordered" evidence="21">
    <location>
        <begin position="243"/>
        <end position="269"/>
    </location>
</feature>
<dbReference type="UniPathway" id="UPA00118"/>
<evidence type="ECO:0000256" key="18">
    <source>
        <dbReference type="ARBA" id="ARBA00046008"/>
    </source>
</evidence>
<evidence type="ECO:0000256" key="5">
    <source>
        <dbReference type="ARBA" id="ARBA00012267"/>
    </source>
</evidence>
<evidence type="ECO:0000256" key="19">
    <source>
        <dbReference type="ARBA" id="ARBA00049334"/>
    </source>
</evidence>
<dbReference type="InterPro" id="IPR010376">
    <property type="entry name" value="GBBH-like_N"/>
</dbReference>
<evidence type="ECO:0000256" key="2">
    <source>
        <dbReference type="ARBA" id="ARBA00001961"/>
    </source>
</evidence>
<reference evidence="23 25" key="1">
    <citation type="journal article" date="2014" name="BMC Genomics">
        <title>Genome sequence of Anopheles sinensis provides insight into genetics basis of mosquito competence for malaria parasites.</title>
        <authorList>
            <person name="Zhou D."/>
            <person name="Zhang D."/>
            <person name="Ding G."/>
            <person name="Shi L."/>
            <person name="Hou Q."/>
            <person name="Ye Y."/>
            <person name="Xu Y."/>
            <person name="Zhou H."/>
            <person name="Xiong C."/>
            <person name="Li S."/>
            <person name="Yu J."/>
            <person name="Hong S."/>
            <person name="Yu X."/>
            <person name="Zou P."/>
            <person name="Chen C."/>
            <person name="Chang X."/>
            <person name="Wang W."/>
            <person name="Lv Y."/>
            <person name="Sun Y."/>
            <person name="Ma L."/>
            <person name="Shen B."/>
            <person name="Zhu C."/>
        </authorList>
    </citation>
    <scope>NUCLEOTIDE SEQUENCE [LARGE SCALE GENOMIC DNA]</scope>
</reference>
<dbReference type="GO" id="GO:0008270">
    <property type="term" value="F:zinc ion binding"/>
    <property type="evidence" value="ECO:0007669"/>
    <property type="project" value="UniProtKB-KW"/>
</dbReference>
<keyword evidence="7" id="KW-0479">Metal-binding</keyword>
<sequence length="783" mass="88891">MSHLRQCCVPCCKNEKFSLVHKFPSDNERAERWRQALTIDNFLGMPIEVIRKRYFVCSRHFRDSDYKNKASRSLNTTAVPSINLFALDAPEGLRRKIPSPVRPPMVAYFRASGSGVTEQAEQEVALIEALEEPPEHHHEQDDKTLAEFIKTEEFIQQHDQQSDKSSSITYELNNFIDDSFTSDPTITMTTITKGDLLEATPTATDLNRDLTIHSPCSVAGKRALLKRPHSSISVDVVTVPVKTVPQGSTPPTPSPGKQGRFFPPQSPLLVPVPTTSEPIVLKRVKMAPFVKERKQITTSCAMTQTDDLQTSTDNGQNEAENLEGEQDQEHEGAENVPVASTQSTKILALLECTPENLQRLQKKLIDQGGALCLDERLLHLDDEDEAVREGDKAMAPSKADDKSKFLTIRNAQTQATTSVSYVWLRDHCRCAECYNATTFQRSYTILDLPLDIEPESCNINNERIDITWKDGHQSTYDLNDIFENNLDTYRKRLAERRSQLVLWDRALISSVSNGSTKTSGLARVTLNELLCEDDVMRQVVRSLVTYGVAFITKVPPNQQSTEIAVKRIFPIHRTLFGEMWTFSDTMDHSDTSYTNAYLGPHTDNTYFSDAAGLLVLHCIQFNGTGAESILLDGFEATERLRKADPDAFERLCRYPLEAEYIEEDKHHRYVAPIIRRHPCSSVDDPDESIVEQIRFNLYDRAPLRTLPPEMVPQFYADYQQLAREISNEELHWKFQLTPGTVMIFDNWRLLHGRMAYRGKRVMTGCYVARTEFQSVARTMGLIE</sequence>
<dbReference type="Gene3D" id="3.30.2020.30">
    <property type="match status" value="1"/>
</dbReference>
<dbReference type="STRING" id="74873.A0A084VDL8"/>
<evidence type="ECO:0000256" key="20">
    <source>
        <dbReference type="PROSITE-ProRule" id="PRU00309"/>
    </source>
</evidence>
<evidence type="ECO:0000259" key="22">
    <source>
        <dbReference type="PROSITE" id="PS50950"/>
    </source>
</evidence>
<dbReference type="VEuPathDB" id="VectorBase:ASIS008522"/>
<keyword evidence="14 20" id="KW-0238">DNA-binding</keyword>
<dbReference type="NCBIfam" id="TIGR02410">
    <property type="entry name" value="carnitine_TMLD"/>
    <property type="match status" value="1"/>
</dbReference>
<dbReference type="FunFam" id="3.30.2020.30:FF:000002">
    <property type="entry name" value="Putative gamma-butyrobetaine dioxygenase"/>
    <property type="match status" value="1"/>
</dbReference>
<keyword evidence="11 23" id="KW-0223">Dioxygenase</keyword>
<dbReference type="SMART" id="SM00692">
    <property type="entry name" value="DM3"/>
    <property type="match status" value="1"/>
</dbReference>
<keyword evidence="9" id="KW-0862">Zinc</keyword>
<keyword evidence="12" id="KW-0560">Oxidoreductase</keyword>
<dbReference type="Gene3D" id="3.60.130.10">
    <property type="entry name" value="Clavaminate synthase-like"/>
    <property type="match status" value="1"/>
</dbReference>
<keyword evidence="13" id="KW-0408">Iron</keyword>
<dbReference type="InterPro" id="IPR012776">
    <property type="entry name" value="Trimethyllysine_dOase"/>
</dbReference>
<dbReference type="AlphaFoldDB" id="A0A084VDL8"/>
<organism evidence="23">
    <name type="scientific">Anopheles sinensis</name>
    <name type="common">Mosquito</name>
    <dbReference type="NCBI Taxonomy" id="74873"/>
    <lineage>
        <taxon>Eukaryota</taxon>
        <taxon>Metazoa</taxon>
        <taxon>Ecdysozoa</taxon>
        <taxon>Arthropoda</taxon>
        <taxon>Hexapoda</taxon>
        <taxon>Insecta</taxon>
        <taxon>Pterygota</taxon>
        <taxon>Neoptera</taxon>
        <taxon>Endopterygota</taxon>
        <taxon>Diptera</taxon>
        <taxon>Nematocera</taxon>
        <taxon>Culicoidea</taxon>
        <taxon>Culicidae</taxon>
        <taxon>Anophelinae</taxon>
        <taxon>Anopheles</taxon>
    </lineage>
</organism>
<dbReference type="EMBL" id="KE524705">
    <property type="protein sequence ID" value="KFB36062.1"/>
    <property type="molecule type" value="Genomic_DNA"/>
</dbReference>
<dbReference type="GO" id="GO:0045329">
    <property type="term" value="P:carnitine biosynthetic process"/>
    <property type="evidence" value="ECO:0007669"/>
    <property type="project" value="UniProtKB-UniPathway"/>
</dbReference>
<evidence type="ECO:0000256" key="17">
    <source>
        <dbReference type="ARBA" id="ARBA00032283"/>
    </source>
</evidence>
<keyword evidence="25" id="KW-1185">Reference proteome</keyword>